<evidence type="ECO:0000313" key="1">
    <source>
        <dbReference type="EMBL" id="KAG0143920.1"/>
    </source>
</evidence>
<evidence type="ECO:0000313" key="2">
    <source>
        <dbReference type="Proteomes" id="UP000886653"/>
    </source>
</evidence>
<dbReference type="EMBL" id="MU167307">
    <property type="protein sequence ID" value="KAG0143920.1"/>
    <property type="molecule type" value="Genomic_DNA"/>
</dbReference>
<proteinExistence type="predicted"/>
<gene>
    <name evidence="1" type="ORF">CROQUDRAFT_48107</name>
</gene>
<name>A0A9P6T9T7_9BASI</name>
<reference evidence="1" key="1">
    <citation type="submission" date="2013-11" db="EMBL/GenBank/DDBJ databases">
        <title>Genome sequence of the fusiform rust pathogen reveals effectors for host alternation and coevolution with pine.</title>
        <authorList>
            <consortium name="DOE Joint Genome Institute"/>
            <person name="Smith K."/>
            <person name="Pendleton A."/>
            <person name="Kubisiak T."/>
            <person name="Anderson C."/>
            <person name="Salamov A."/>
            <person name="Aerts A."/>
            <person name="Riley R."/>
            <person name="Clum A."/>
            <person name="Lindquist E."/>
            <person name="Ence D."/>
            <person name="Campbell M."/>
            <person name="Kronenberg Z."/>
            <person name="Feau N."/>
            <person name="Dhillon B."/>
            <person name="Hamelin R."/>
            <person name="Burleigh J."/>
            <person name="Smith J."/>
            <person name="Yandell M."/>
            <person name="Nelson C."/>
            <person name="Grigoriev I."/>
            <person name="Davis J."/>
        </authorList>
    </citation>
    <scope>NUCLEOTIDE SEQUENCE</scope>
    <source>
        <strain evidence="1">G11</strain>
    </source>
</reference>
<dbReference type="AlphaFoldDB" id="A0A9P6T9T7"/>
<accession>A0A9P6T9T7</accession>
<dbReference type="Proteomes" id="UP000886653">
    <property type="component" value="Unassembled WGS sequence"/>
</dbReference>
<dbReference type="PANTHER" id="PTHR33481">
    <property type="entry name" value="REVERSE TRANSCRIPTASE"/>
    <property type="match status" value="1"/>
</dbReference>
<keyword evidence="2" id="KW-1185">Reference proteome</keyword>
<sequence length="200" mass="21930">TKSGKVPGTDLIPYQVIQAGGKCLSRALNILTNLSLQTGLFLSVWKKGQSVILKKPRKPGYCLPTAYRLIVVLSFCLGKFIEAIKAECLKAYAKANHTLMDCHYGGFPWRLTTNALAHPVTWTKEQWSKGKVVGLLFVDVNAAFLKLTIGPSQGSPLSVLHYILYNSHLLTQASNITDTIFLGFIDNVSFITAQQGFNGV</sequence>
<organism evidence="1 2">
    <name type="scientific">Cronartium quercuum f. sp. fusiforme G11</name>
    <dbReference type="NCBI Taxonomy" id="708437"/>
    <lineage>
        <taxon>Eukaryota</taxon>
        <taxon>Fungi</taxon>
        <taxon>Dikarya</taxon>
        <taxon>Basidiomycota</taxon>
        <taxon>Pucciniomycotina</taxon>
        <taxon>Pucciniomycetes</taxon>
        <taxon>Pucciniales</taxon>
        <taxon>Coleosporiaceae</taxon>
        <taxon>Cronartium</taxon>
    </lineage>
</organism>
<feature type="non-terminal residue" evidence="1">
    <location>
        <position position="1"/>
    </location>
</feature>
<dbReference type="PANTHER" id="PTHR33481:SF1">
    <property type="entry name" value="ENDONUCLEASE_EXONUCLEASE_PHOSPHATASE DOMAIN-CONTAINING PROTEIN-RELATED"/>
    <property type="match status" value="1"/>
</dbReference>
<evidence type="ECO:0008006" key="3">
    <source>
        <dbReference type="Google" id="ProtNLM"/>
    </source>
</evidence>
<comment type="caution">
    <text evidence="1">The sequence shown here is derived from an EMBL/GenBank/DDBJ whole genome shotgun (WGS) entry which is preliminary data.</text>
</comment>
<dbReference type="OrthoDB" id="412006at2759"/>
<protein>
    <recommendedName>
        <fullName evidence="3">Reverse transcriptase</fullName>
    </recommendedName>
</protein>